<protein>
    <recommendedName>
        <fullName evidence="4">7-methyl-GTP pyrophosphatase</fullName>
        <shortName evidence="4">m(7)GTP pyrophosphatase</shortName>
        <ecNumber evidence="4">3.6.1.-</ecNumber>
    </recommendedName>
</protein>
<keyword evidence="2 4" id="KW-0378">Hydrolase</keyword>
<dbReference type="NCBIfam" id="TIGR00172">
    <property type="entry name" value="maf"/>
    <property type="match status" value="1"/>
</dbReference>
<dbReference type="CDD" id="cd00555">
    <property type="entry name" value="Maf"/>
    <property type="match status" value="1"/>
</dbReference>
<dbReference type="GO" id="GO:0005737">
    <property type="term" value="C:cytoplasm"/>
    <property type="evidence" value="ECO:0007669"/>
    <property type="project" value="UniProtKB-SubCell"/>
</dbReference>
<evidence type="ECO:0000313" key="6">
    <source>
        <dbReference type="Proteomes" id="UP000194546"/>
    </source>
</evidence>
<comment type="function">
    <text evidence="4">Nucleoside triphosphate pyrophosphatase that hydrolyzes 7-methyl-GTP (m(7)GTP). May have a dual role in cell division arrest and in preventing the incorporation of modified nucleotides into cellular nucleic acids.</text>
</comment>
<dbReference type="GO" id="GO:0047429">
    <property type="term" value="F:nucleoside triphosphate diphosphatase activity"/>
    <property type="evidence" value="ECO:0007669"/>
    <property type="project" value="InterPro"/>
</dbReference>
<dbReference type="EC" id="3.6.1.-" evidence="4"/>
<dbReference type="AlphaFoldDB" id="A0A242MPZ0"/>
<dbReference type="PIRSF" id="PIRSF006305">
    <property type="entry name" value="Maf"/>
    <property type="match status" value="1"/>
</dbReference>
<evidence type="ECO:0000256" key="3">
    <source>
        <dbReference type="ARBA" id="ARBA00023080"/>
    </source>
</evidence>
<feature type="active site" description="Proton acceptor" evidence="4">
    <location>
        <position position="85"/>
    </location>
</feature>
<dbReference type="SUPFAM" id="SSF52972">
    <property type="entry name" value="ITPase-like"/>
    <property type="match status" value="1"/>
</dbReference>
<keyword evidence="4" id="KW-0963">Cytoplasm</keyword>
<dbReference type="InterPro" id="IPR029001">
    <property type="entry name" value="ITPase-like_fam"/>
</dbReference>
<gene>
    <name evidence="5" type="ORF">PAMC26510_18750</name>
</gene>
<sequence>MFIADFFMPDVSNTPRLVLASSSRYRRDLLERLRIPFDVISPDIDETPLQGETPEATALRLSVAKAQAAAARVTHACGALVIGSDQVATCDGRQIGKPGTHENARAQLRSMRGKNVDFHSALCLFDSRTGHVQSADIVTRVLFRDPPDEEIEAYLLAETPYDVAGSAKAEGLGITLVDAIHSDDPTALIGLPLITLSKMLRAAGFPYAGAA</sequence>
<reference evidence="5 6" key="1">
    <citation type="submission" date="2017-03" db="EMBL/GenBank/DDBJ databases">
        <title>Genome analysis of strain PAMC 26510.</title>
        <authorList>
            <person name="Oh H.-M."/>
            <person name="Yang J.-A."/>
        </authorList>
    </citation>
    <scope>NUCLEOTIDE SEQUENCE [LARGE SCALE GENOMIC DNA]</scope>
    <source>
        <strain evidence="5 6">PAMC 26510</strain>
    </source>
</reference>
<comment type="catalytic activity">
    <reaction evidence="4">
        <text>N(7)-methyl-GTP + H2O = N(7)-methyl-GMP + diphosphate + H(+)</text>
        <dbReference type="Rhea" id="RHEA:58744"/>
        <dbReference type="ChEBI" id="CHEBI:15377"/>
        <dbReference type="ChEBI" id="CHEBI:15378"/>
        <dbReference type="ChEBI" id="CHEBI:33019"/>
        <dbReference type="ChEBI" id="CHEBI:58285"/>
        <dbReference type="ChEBI" id="CHEBI:87133"/>
    </reaction>
</comment>
<comment type="similarity">
    <text evidence="4">Belongs to the Maf family. YceF subfamily.</text>
</comment>
<keyword evidence="3 4" id="KW-0546">Nucleotide metabolism</keyword>
<dbReference type="HAMAP" id="MF_00528">
    <property type="entry name" value="Maf"/>
    <property type="match status" value="1"/>
</dbReference>
<organism evidence="5 6">
    <name type="scientific">Caballeronia sordidicola</name>
    <name type="common">Burkholderia sordidicola</name>
    <dbReference type="NCBI Taxonomy" id="196367"/>
    <lineage>
        <taxon>Bacteria</taxon>
        <taxon>Pseudomonadati</taxon>
        <taxon>Pseudomonadota</taxon>
        <taxon>Betaproteobacteria</taxon>
        <taxon>Burkholderiales</taxon>
        <taxon>Burkholderiaceae</taxon>
        <taxon>Caballeronia</taxon>
    </lineage>
</organism>
<name>A0A242MPZ0_CABSO</name>
<dbReference type="EMBL" id="NBTY01000100">
    <property type="protein sequence ID" value="OTP73313.1"/>
    <property type="molecule type" value="Genomic_DNA"/>
</dbReference>
<feature type="site" description="Important for substrate specificity" evidence="4">
    <location>
        <position position="86"/>
    </location>
</feature>
<proteinExistence type="inferred from homology"/>
<comment type="cofactor">
    <cofactor evidence="1 4">
        <name>a divalent metal cation</name>
        <dbReference type="ChEBI" id="CHEBI:60240"/>
    </cofactor>
</comment>
<comment type="subcellular location">
    <subcellularLocation>
        <location evidence="4">Cytoplasm</location>
    </subcellularLocation>
</comment>
<dbReference type="Gene3D" id="3.90.950.10">
    <property type="match status" value="1"/>
</dbReference>
<dbReference type="Proteomes" id="UP000194546">
    <property type="component" value="Unassembled WGS sequence"/>
</dbReference>
<dbReference type="PANTHER" id="PTHR43213">
    <property type="entry name" value="BIFUNCTIONAL DTTP/UTP PYROPHOSPHATASE/METHYLTRANSFERASE PROTEIN-RELATED"/>
    <property type="match status" value="1"/>
</dbReference>
<evidence type="ECO:0000256" key="1">
    <source>
        <dbReference type="ARBA" id="ARBA00001968"/>
    </source>
</evidence>
<accession>A0A242MPZ0</accession>
<comment type="caution">
    <text evidence="4">Lacks conserved residue(s) required for the propagation of feature annotation.</text>
</comment>
<dbReference type="PANTHER" id="PTHR43213:SF5">
    <property type="entry name" value="BIFUNCTIONAL DTTP_UTP PYROPHOSPHATASE_METHYLTRANSFERASE PROTEIN-RELATED"/>
    <property type="match status" value="1"/>
</dbReference>
<dbReference type="InterPro" id="IPR003697">
    <property type="entry name" value="Maf-like"/>
</dbReference>
<evidence type="ECO:0000313" key="5">
    <source>
        <dbReference type="EMBL" id="OTP73313.1"/>
    </source>
</evidence>
<comment type="caution">
    <text evidence="5">The sequence shown here is derived from an EMBL/GenBank/DDBJ whole genome shotgun (WGS) entry which is preliminary data.</text>
</comment>
<dbReference type="Pfam" id="PF02545">
    <property type="entry name" value="Maf"/>
    <property type="match status" value="1"/>
</dbReference>
<evidence type="ECO:0000256" key="4">
    <source>
        <dbReference type="HAMAP-Rule" id="MF_00528"/>
    </source>
</evidence>
<feature type="site" description="Important for substrate specificity" evidence="4">
    <location>
        <position position="25"/>
    </location>
</feature>
<evidence type="ECO:0000256" key="2">
    <source>
        <dbReference type="ARBA" id="ARBA00022801"/>
    </source>
</evidence>
<dbReference type="GO" id="GO:0009117">
    <property type="term" value="P:nucleotide metabolic process"/>
    <property type="evidence" value="ECO:0007669"/>
    <property type="project" value="UniProtKB-KW"/>
</dbReference>
<feature type="site" description="Important for substrate specificity" evidence="4">
    <location>
        <position position="170"/>
    </location>
</feature>